<dbReference type="AlphaFoldDB" id="A0A2T3AHL6"/>
<dbReference type="InParanoid" id="A0A2T3AHL6"/>
<keyword evidence="3" id="KW-1185">Reference proteome</keyword>
<name>A0A2T3AHL6_9PEZI</name>
<organism evidence="2 3">
    <name type="scientific">Coniella lustricola</name>
    <dbReference type="NCBI Taxonomy" id="2025994"/>
    <lineage>
        <taxon>Eukaryota</taxon>
        <taxon>Fungi</taxon>
        <taxon>Dikarya</taxon>
        <taxon>Ascomycota</taxon>
        <taxon>Pezizomycotina</taxon>
        <taxon>Sordariomycetes</taxon>
        <taxon>Sordariomycetidae</taxon>
        <taxon>Diaporthales</taxon>
        <taxon>Schizoparmaceae</taxon>
        <taxon>Coniella</taxon>
    </lineage>
</organism>
<evidence type="ECO:0000313" key="2">
    <source>
        <dbReference type="EMBL" id="PSR97783.1"/>
    </source>
</evidence>
<reference evidence="2 3" key="1">
    <citation type="journal article" date="2018" name="Mycol. Prog.">
        <title>Coniella lustricola, a new species from submerged detritus.</title>
        <authorList>
            <person name="Raudabaugh D.B."/>
            <person name="Iturriaga T."/>
            <person name="Carver A."/>
            <person name="Mondo S."/>
            <person name="Pangilinan J."/>
            <person name="Lipzen A."/>
            <person name="He G."/>
            <person name="Amirebrahimi M."/>
            <person name="Grigoriev I.V."/>
            <person name="Miller A.N."/>
        </authorList>
    </citation>
    <scope>NUCLEOTIDE SEQUENCE [LARGE SCALE GENOMIC DNA]</scope>
    <source>
        <strain evidence="2 3">B22-T-1</strain>
    </source>
</reference>
<sequence length="196" mass="21474">MPATIGLSFVGILSTGPHVIPIRSIVPYITKRYPDAPSTVPSSTLTHMQVFPIEQACMKDSASENTNTAMATVSSVTATSDASAAAEEYRPQYYYRRYEPCSMEVFFLIIFNYLPAFLFTVMRETVILAFWGVAAVLYLAFFTGLKLFIFSCMALSSFADWVSRMIVGVIRFGVGVVVDAVEGVRGIGKAIGSLFL</sequence>
<keyword evidence="1" id="KW-0472">Membrane</keyword>
<evidence type="ECO:0000313" key="3">
    <source>
        <dbReference type="Proteomes" id="UP000241462"/>
    </source>
</evidence>
<keyword evidence="1" id="KW-1133">Transmembrane helix</keyword>
<proteinExistence type="predicted"/>
<dbReference type="EMBL" id="KZ678388">
    <property type="protein sequence ID" value="PSR97783.1"/>
    <property type="molecule type" value="Genomic_DNA"/>
</dbReference>
<keyword evidence="1" id="KW-0812">Transmembrane</keyword>
<gene>
    <name evidence="2" type="ORF">BD289DRAFT_479862</name>
</gene>
<accession>A0A2T3AHL6</accession>
<feature type="transmembrane region" description="Helical" evidence="1">
    <location>
        <begin position="105"/>
        <end position="122"/>
    </location>
</feature>
<protein>
    <submittedName>
        <fullName evidence="2">Uncharacterized protein</fullName>
    </submittedName>
</protein>
<evidence type="ECO:0000256" key="1">
    <source>
        <dbReference type="SAM" id="Phobius"/>
    </source>
</evidence>
<feature type="transmembrane region" description="Helical" evidence="1">
    <location>
        <begin position="128"/>
        <end position="155"/>
    </location>
</feature>
<dbReference type="Proteomes" id="UP000241462">
    <property type="component" value="Unassembled WGS sequence"/>
</dbReference>